<comment type="caution">
    <text evidence="3">The sequence shown here is derived from an EMBL/GenBank/DDBJ whole genome shotgun (WGS) entry which is preliminary data.</text>
</comment>
<keyword evidence="4" id="KW-1185">Reference proteome</keyword>
<evidence type="ECO:0000313" key="2">
    <source>
        <dbReference type="EMBL" id="KAB0288403.1"/>
    </source>
</evidence>
<protein>
    <recommendedName>
        <fullName evidence="6">Lipoprotein</fullName>
    </recommendedName>
</protein>
<dbReference type="RefSeq" id="WP_032552722.1">
    <property type="nucleotide sequence ID" value="NZ_BTGL01000017.1"/>
</dbReference>
<proteinExistence type="predicted"/>
<dbReference type="EMBL" id="JFFR01000027">
    <property type="protein sequence ID" value="KDN27548.1"/>
    <property type="molecule type" value="Genomic_DNA"/>
</dbReference>
<evidence type="ECO:0000313" key="4">
    <source>
        <dbReference type="Proteomes" id="UP000027219"/>
    </source>
</evidence>
<dbReference type="Proteomes" id="UP000027219">
    <property type="component" value="Unassembled WGS sequence"/>
</dbReference>
<gene>
    <name evidence="2" type="ORF">F2P58_13285</name>
    <name evidence="3" type="ORF">VFDL14_20990</name>
</gene>
<keyword evidence="1" id="KW-0732">Signal</keyword>
<feature type="chain" id="PRO_5044538711" description="Lipoprotein" evidence="1">
    <location>
        <begin position="23"/>
        <end position="75"/>
    </location>
</feature>
<evidence type="ECO:0008006" key="6">
    <source>
        <dbReference type="Google" id="ProtNLM"/>
    </source>
</evidence>
<feature type="signal peptide" evidence="1">
    <location>
        <begin position="1"/>
        <end position="22"/>
    </location>
</feature>
<evidence type="ECO:0000313" key="5">
    <source>
        <dbReference type="Proteomes" id="UP000326789"/>
    </source>
</evidence>
<evidence type="ECO:0000256" key="1">
    <source>
        <dbReference type="SAM" id="SignalP"/>
    </source>
</evidence>
<dbReference type="Proteomes" id="UP000326789">
    <property type="component" value="Unassembled WGS sequence"/>
</dbReference>
<name>A0A066UTN7_9VIBR</name>
<evidence type="ECO:0000313" key="3">
    <source>
        <dbReference type="EMBL" id="KDN27548.1"/>
    </source>
</evidence>
<reference evidence="2 5" key="2">
    <citation type="submission" date="2019-09" db="EMBL/GenBank/DDBJ databases">
        <title>Whole genome sequence of Vibrio fortis.</title>
        <authorList>
            <person name="Das S.K."/>
        </authorList>
    </citation>
    <scope>NUCLEOTIDE SEQUENCE [LARGE SCALE GENOMIC DNA]</scope>
    <source>
        <strain evidence="2 5">AN60</strain>
    </source>
</reference>
<accession>A0A066UTN7</accession>
<dbReference type="EMBL" id="VWSE01000006">
    <property type="protein sequence ID" value="KAB0288403.1"/>
    <property type="molecule type" value="Genomic_DNA"/>
</dbReference>
<reference evidence="3 4" key="1">
    <citation type="submission" date="2014-02" db="EMBL/GenBank/DDBJ databases">
        <title>Vibrio fortis Dalian14 Genome Sequencing.</title>
        <authorList>
            <person name="Wang Y."/>
            <person name="Song L."/>
            <person name="Liu G."/>
            <person name="Ding J."/>
        </authorList>
    </citation>
    <scope>NUCLEOTIDE SEQUENCE [LARGE SCALE GENOMIC DNA]</scope>
    <source>
        <strain evidence="3 4">Dalian14</strain>
    </source>
</reference>
<dbReference type="OrthoDB" id="9920265at2"/>
<sequence length="75" mass="7976">MKIKNKLLVAIVGLISMTGCTATQQLSRVKVPVPTKSINIAPTMITLARVTKALTPVVLTLAQPVVISPRIVISQ</sequence>
<dbReference type="AlphaFoldDB" id="A0A066UTN7"/>
<organism evidence="3 4">
    <name type="scientific">Vibrio fortis</name>
    <dbReference type="NCBI Taxonomy" id="212667"/>
    <lineage>
        <taxon>Bacteria</taxon>
        <taxon>Pseudomonadati</taxon>
        <taxon>Pseudomonadota</taxon>
        <taxon>Gammaproteobacteria</taxon>
        <taxon>Vibrionales</taxon>
        <taxon>Vibrionaceae</taxon>
        <taxon>Vibrio</taxon>
    </lineage>
</organism>
<dbReference type="PROSITE" id="PS51257">
    <property type="entry name" value="PROKAR_LIPOPROTEIN"/>
    <property type="match status" value="1"/>
</dbReference>